<dbReference type="AlphaFoldDB" id="A0A2T4ABT1"/>
<evidence type="ECO:0000256" key="1">
    <source>
        <dbReference type="SAM" id="SignalP"/>
    </source>
</evidence>
<name>A0A2T4ABT1_TRIHA</name>
<dbReference type="RefSeq" id="XP_024774216.1">
    <property type="nucleotide sequence ID" value="XM_024920406.1"/>
</dbReference>
<proteinExistence type="predicted"/>
<dbReference type="STRING" id="983964.A0A2T4ABT1"/>
<feature type="signal peptide" evidence="1">
    <location>
        <begin position="1"/>
        <end position="19"/>
    </location>
</feature>
<protein>
    <submittedName>
        <fullName evidence="2">Uncharacterized protein</fullName>
    </submittedName>
</protein>
<dbReference type="GeneID" id="36628975"/>
<gene>
    <name evidence="2" type="ORF">M431DRAFT_519857</name>
</gene>
<organism evidence="2 3">
    <name type="scientific">Trichoderma harzianum CBS 226.95</name>
    <dbReference type="NCBI Taxonomy" id="983964"/>
    <lineage>
        <taxon>Eukaryota</taxon>
        <taxon>Fungi</taxon>
        <taxon>Dikarya</taxon>
        <taxon>Ascomycota</taxon>
        <taxon>Pezizomycotina</taxon>
        <taxon>Sordariomycetes</taxon>
        <taxon>Hypocreomycetidae</taxon>
        <taxon>Hypocreales</taxon>
        <taxon>Hypocreaceae</taxon>
        <taxon>Trichoderma</taxon>
    </lineage>
</organism>
<evidence type="ECO:0000313" key="2">
    <source>
        <dbReference type="EMBL" id="PTB54539.1"/>
    </source>
</evidence>
<keyword evidence="1" id="KW-0732">Signal</keyword>
<reference evidence="2 3" key="1">
    <citation type="submission" date="2016-07" db="EMBL/GenBank/DDBJ databases">
        <title>Multiple horizontal gene transfer events from other fungi enriched the ability of initially mycotrophic Trichoderma (Ascomycota) to feed on dead plant biomass.</title>
        <authorList>
            <consortium name="DOE Joint Genome Institute"/>
            <person name="Aerts A."/>
            <person name="Atanasova L."/>
            <person name="Chenthamara K."/>
            <person name="Zhang J."/>
            <person name="Grujic M."/>
            <person name="Henrissat B."/>
            <person name="Kuo A."/>
            <person name="Salamov A."/>
            <person name="Lipzen A."/>
            <person name="Labutti K."/>
            <person name="Barry K."/>
            <person name="Miao Y."/>
            <person name="Rahimi M.J."/>
            <person name="Shen Q."/>
            <person name="Grigoriev I.V."/>
            <person name="Kubicek C.P."/>
            <person name="Druzhinina I.S."/>
        </authorList>
    </citation>
    <scope>NUCLEOTIDE SEQUENCE [LARGE SCALE GENOMIC DNA]</scope>
    <source>
        <strain evidence="2 3">CBS 226.95</strain>
    </source>
</reference>
<accession>A0A2T4ABT1</accession>
<keyword evidence="3" id="KW-1185">Reference proteome</keyword>
<sequence>MQFSKLLNVVACLATTALAGSETEAPTELLDNGPQVLACNHVNFQDCWPRINVNINTCQDVPASMSNKISSIQPNAAAGACRFFNNRGCEGPSFIAAFPCINSLPAHYPGFNDNIQSFECFH</sequence>
<dbReference type="Proteomes" id="UP000241690">
    <property type="component" value="Unassembled WGS sequence"/>
</dbReference>
<evidence type="ECO:0000313" key="3">
    <source>
        <dbReference type="Proteomes" id="UP000241690"/>
    </source>
</evidence>
<feature type="chain" id="PRO_5015760964" evidence="1">
    <location>
        <begin position="20"/>
        <end position="122"/>
    </location>
</feature>
<dbReference type="EMBL" id="KZ679680">
    <property type="protein sequence ID" value="PTB54539.1"/>
    <property type="molecule type" value="Genomic_DNA"/>
</dbReference>
<dbReference type="Gene3D" id="2.60.20.10">
    <property type="entry name" value="Crystallins"/>
    <property type="match status" value="1"/>
</dbReference>